<dbReference type="PANTHER" id="PTHR14097:SF7">
    <property type="entry name" value="OXIDOREDUCTASE HTATIP2"/>
    <property type="match status" value="1"/>
</dbReference>
<dbReference type="EMBL" id="JAHQIW010005488">
    <property type="protein sequence ID" value="KAJ1366220.1"/>
    <property type="molecule type" value="Genomic_DNA"/>
</dbReference>
<organism evidence="1 2">
    <name type="scientific">Parelaphostrongylus tenuis</name>
    <name type="common">Meningeal worm</name>
    <dbReference type="NCBI Taxonomy" id="148309"/>
    <lineage>
        <taxon>Eukaryota</taxon>
        <taxon>Metazoa</taxon>
        <taxon>Ecdysozoa</taxon>
        <taxon>Nematoda</taxon>
        <taxon>Chromadorea</taxon>
        <taxon>Rhabditida</taxon>
        <taxon>Rhabditina</taxon>
        <taxon>Rhabditomorpha</taxon>
        <taxon>Strongyloidea</taxon>
        <taxon>Metastrongylidae</taxon>
        <taxon>Parelaphostrongylus</taxon>
    </lineage>
</organism>
<evidence type="ECO:0000313" key="1">
    <source>
        <dbReference type="EMBL" id="KAJ1366220.1"/>
    </source>
</evidence>
<comment type="caution">
    <text evidence="1">The sequence shown here is derived from an EMBL/GenBank/DDBJ whole genome shotgun (WGS) entry which is preliminary data.</text>
</comment>
<evidence type="ECO:0000313" key="2">
    <source>
        <dbReference type="Proteomes" id="UP001196413"/>
    </source>
</evidence>
<proteinExistence type="predicted"/>
<dbReference type="AlphaFoldDB" id="A0AAD5QYH6"/>
<reference evidence="1" key="1">
    <citation type="submission" date="2021-06" db="EMBL/GenBank/DDBJ databases">
        <title>Parelaphostrongylus tenuis whole genome reference sequence.</title>
        <authorList>
            <person name="Garwood T.J."/>
            <person name="Larsen P.A."/>
            <person name="Fountain-Jones N.M."/>
            <person name="Garbe J.R."/>
            <person name="Macchietto M.G."/>
            <person name="Kania S.A."/>
            <person name="Gerhold R.W."/>
            <person name="Richards J.E."/>
            <person name="Wolf T.M."/>
        </authorList>
    </citation>
    <scope>NUCLEOTIDE SEQUENCE</scope>
    <source>
        <strain evidence="1">MNPRO001-30</strain>
        <tissue evidence="1">Meninges</tissue>
    </source>
</reference>
<protein>
    <submittedName>
        <fullName evidence="1">Oxidoreductase htatip2</fullName>
    </submittedName>
</protein>
<dbReference type="GO" id="GO:0051170">
    <property type="term" value="P:import into nucleus"/>
    <property type="evidence" value="ECO:0007669"/>
    <property type="project" value="TreeGrafter"/>
</dbReference>
<dbReference type="Proteomes" id="UP001196413">
    <property type="component" value="Unassembled WGS sequence"/>
</dbReference>
<gene>
    <name evidence="1" type="primary">HTATIP2</name>
    <name evidence="1" type="ORF">KIN20_026821</name>
</gene>
<dbReference type="PANTHER" id="PTHR14097">
    <property type="entry name" value="OXIDOREDUCTASE HTATIP2"/>
    <property type="match status" value="1"/>
</dbReference>
<dbReference type="SUPFAM" id="SSF51735">
    <property type="entry name" value="NAD(P)-binding Rossmann-fold domains"/>
    <property type="match status" value="1"/>
</dbReference>
<dbReference type="Gene3D" id="3.40.50.720">
    <property type="entry name" value="NAD(P)-binding Rossmann-like Domain"/>
    <property type="match status" value="1"/>
</dbReference>
<sequence length="117" mass="12955">MLRSAFVVGALGAVGKHLIEAFVASHQFKEIRVIGRREIPLNHESIIGVPLHQVIVNFDALEKHEEVFKGLDIGFCALGTTRAKAGKDVCYKVDHDYVVNVAKIAKVQGYGHPKLFY</sequence>
<dbReference type="InterPro" id="IPR036291">
    <property type="entry name" value="NAD(P)-bd_dom_sf"/>
</dbReference>
<accession>A0AAD5QYH6</accession>
<keyword evidence="2" id="KW-1185">Reference proteome</keyword>
<dbReference type="GO" id="GO:0005737">
    <property type="term" value="C:cytoplasm"/>
    <property type="evidence" value="ECO:0007669"/>
    <property type="project" value="TreeGrafter"/>
</dbReference>
<name>A0AAD5QYH6_PARTN</name>